<reference evidence="1 2" key="1">
    <citation type="submission" date="2019-04" db="EMBL/GenBank/DDBJ databases">
        <title>Annotation for the trematode Fasciola gigantica.</title>
        <authorList>
            <person name="Choi Y.-J."/>
        </authorList>
    </citation>
    <scope>NUCLEOTIDE SEQUENCE [LARGE SCALE GENOMIC DNA]</scope>
    <source>
        <strain evidence="1">Uganda_cow_1</strain>
    </source>
</reference>
<keyword evidence="2" id="KW-1185">Reference proteome</keyword>
<accession>A0A504YU84</accession>
<dbReference type="Proteomes" id="UP000316759">
    <property type="component" value="Unassembled WGS sequence"/>
</dbReference>
<organism evidence="1 2">
    <name type="scientific">Fasciola gigantica</name>
    <name type="common">Giant liver fluke</name>
    <dbReference type="NCBI Taxonomy" id="46835"/>
    <lineage>
        <taxon>Eukaryota</taxon>
        <taxon>Metazoa</taxon>
        <taxon>Spiralia</taxon>
        <taxon>Lophotrochozoa</taxon>
        <taxon>Platyhelminthes</taxon>
        <taxon>Trematoda</taxon>
        <taxon>Digenea</taxon>
        <taxon>Plagiorchiida</taxon>
        <taxon>Echinostomata</taxon>
        <taxon>Echinostomatoidea</taxon>
        <taxon>Fasciolidae</taxon>
        <taxon>Fasciola</taxon>
    </lineage>
</organism>
<gene>
    <name evidence="1" type="ORF">FGIG_07842</name>
</gene>
<dbReference type="EMBL" id="SUNJ01008057">
    <property type="protein sequence ID" value="TPP61537.1"/>
    <property type="molecule type" value="Genomic_DNA"/>
</dbReference>
<proteinExistence type="predicted"/>
<sequence length="95" mass="10821">MNETLSVGILKEQRPITELRLLMQTNTLDVYPVDTVVINAILKNTETSQGESRSVVLVLHNSAWDSNVYLTHMNKKTTLNKTDIRRMDIMVSSVF</sequence>
<evidence type="ECO:0000313" key="1">
    <source>
        <dbReference type="EMBL" id="TPP61537.1"/>
    </source>
</evidence>
<protein>
    <submittedName>
        <fullName evidence="1">Uncharacterized protein</fullName>
    </submittedName>
</protein>
<evidence type="ECO:0000313" key="2">
    <source>
        <dbReference type="Proteomes" id="UP000316759"/>
    </source>
</evidence>
<dbReference type="AlphaFoldDB" id="A0A504YU84"/>
<comment type="caution">
    <text evidence="1">The sequence shown here is derived from an EMBL/GenBank/DDBJ whole genome shotgun (WGS) entry which is preliminary data.</text>
</comment>
<name>A0A504YU84_FASGI</name>